<dbReference type="Pfam" id="PF14497">
    <property type="entry name" value="GST_C_3"/>
    <property type="match status" value="1"/>
</dbReference>
<dbReference type="SFLD" id="SFLDG00358">
    <property type="entry name" value="Main_(cytGST)"/>
    <property type="match status" value="1"/>
</dbReference>
<dbReference type="InterPro" id="IPR034330">
    <property type="entry name" value="GST_Zeta_C"/>
</dbReference>
<dbReference type="Proteomes" id="UP000031036">
    <property type="component" value="Unassembled WGS sequence"/>
</dbReference>
<dbReference type="OrthoDB" id="202840at2759"/>
<keyword evidence="11" id="KW-1185">Reference proteome</keyword>
<dbReference type="CDD" id="cd03191">
    <property type="entry name" value="GST_C_Zeta"/>
    <property type="match status" value="1"/>
</dbReference>
<evidence type="ECO:0000313" key="11">
    <source>
        <dbReference type="Proteomes" id="UP000031036"/>
    </source>
</evidence>
<dbReference type="Gene3D" id="1.20.1050.10">
    <property type="match status" value="1"/>
</dbReference>
<evidence type="ECO:0000256" key="7">
    <source>
        <dbReference type="ARBA" id="ARBA00023232"/>
    </source>
</evidence>
<organism evidence="10 11">
    <name type="scientific">Toxocara canis</name>
    <name type="common">Canine roundworm</name>
    <dbReference type="NCBI Taxonomy" id="6265"/>
    <lineage>
        <taxon>Eukaryota</taxon>
        <taxon>Metazoa</taxon>
        <taxon>Ecdysozoa</taxon>
        <taxon>Nematoda</taxon>
        <taxon>Chromadorea</taxon>
        <taxon>Rhabditida</taxon>
        <taxon>Spirurina</taxon>
        <taxon>Ascaridomorpha</taxon>
        <taxon>Ascaridoidea</taxon>
        <taxon>Toxocaridae</taxon>
        <taxon>Toxocara</taxon>
    </lineage>
</organism>
<comment type="catalytic activity">
    <reaction evidence="1">
        <text>4-maleylacetoacetate = 4-fumarylacetoacetate</text>
        <dbReference type="Rhea" id="RHEA:14817"/>
        <dbReference type="ChEBI" id="CHEBI:17105"/>
        <dbReference type="ChEBI" id="CHEBI:18034"/>
        <dbReference type="EC" id="5.2.1.2"/>
    </reaction>
</comment>
<reference evidence="10 11" key="1">
    <citation type="submission" date="2014-11" db="EMBL/GenBank/DDBJ databases">
        <title>Genetic blueprint of the zoonotic pathogen Toxocara canis.</title>
        <authorList>
            <person name="Zhu X.-Q."/>
            <person name="Korhonen P.K."/>
            <person name="Cai H."/>
            <person name="Young N.D."/>
            <person name="Nejsum P."/>
            <person name="von Samson-Himmelstjerna G."/>
            <person name="Boag P.R."/>
            <person name="Tan P."/>
            <person name="Li Q."/>
            <person name="Min J."/>
            <person name="Yang Y."/>
            <person name="Wang X."/>
            <person name="Fang X."/>
            <person name="Hall R.S."/>
            <person name="Hofmann A."/>
            <person name="Sternberg P.W."/>
            <person name="Jex A.R."/>
            <person name="Gasser R.B."/>
        </authorList>
    </citation>
    <scope>NUCLEOTIDE SEQUENCE [LARGE SCALE GENOMIC DNA]</scope>
    <source>
        <strain evidence="10">PN_DK_2014</strain>
    </source>
</reference>
<feature type="domain" description="GST N-terminal" evidence="8">
    <location>
        <begin position="14"/>
        <end position="95"/>
    </location>
</feature>
<dbReference type="GO" id="GO:0006572">
    <property type="term" value="P:L-tyrosine catabolic process"/>
    <property type="evidence" value="ECO:0007669"/>
    <property type="project" value="UniProtKB-KW"/>
</dbReference>
<dbReference type="GO" id="GO:0006559">
    <property type="term" value="P:L-phenylalanine catabolic process"/>
    <property type="evidence" value="ECO:0007669"/>
    <property type="project" value="UniProtKB-UniPathway"/>
</dbReference>
<comment type="similarity">
    <text evidence="4">Belongs to the GST superfamily. Zeta family.</text>
</comment>
<dbReference type="STRING" id="6265.A0A0B2VZY8"/>
<dbReference type="EC" id="5.2.1.2" evidence="5"/>
<sequence length="231" mass="25779">MGTSPPNMCMATSNKPILYSYWRSSCSWRIRAALELKQIDYIYKPINLLKEENLNEEFLKINPLGKVPALVIDGNTLYESLAVLEYLEEKYPDKNPLLPKAASDRAKVRAIALQIIAGIQPLQNMGILKHVSAMYGGHGAANIWAKKVIEDGFEKLEQQLQSTAGKYAFGDTLTIADLCIPPQVYNAKRFGINIDAYPTIKRLDAALQNLDAFKKSHPSVQPDAPDDEKKT</sequence>
<dbReference type="InterPro" id="IPR036249">
    <property type="entry name" value="Thioredoxin-like_sf"/>
</dbReference>
<evidence type="ECO:0000256" key="2">
    <source>
        <dbReference type="ARBA" id="ARBA00001955"/>
    </source>
</evidence>
<evidence type="ECO:0000256" key="3">
    <source>
        <dbReference type="ARBA" id="ARBA00004671"/>
    </source>
</evidence>
<dbReference type="InterPro" id="IPR040079">
    <property type="entry name" value="Glutathione_S-Trfase"/>
</dbReference>
<dbReference type="PROSITE" id="PS51354">
    <property type="entry name" value="GLUTAREDOXIN_2"/>
    <property type="match status" value="1"/>
</dbReference>
<dbReference type="UniPathway" id="UPA00139">
    <property type="reaction ID" value="UER00340"/>
</dbReference>
<dbReference type="InterPro" id="IPR010987">
    <property type="entry name" value="Glutathione-S-Trfase_C-like"/>
</dbReference>
<dbReference type="Gene3D" id="3.40.30.10">
    <property type="entry name" value="Glutaredoxin"/>
    <property type="match status" value="1"/>
</dbReference>
<evidence type="ECO:0000259" key="8">
    <source>
        <dbReference type="PROSITE" id="PS50404"/>
    </source>
</evidence>
<evidence type="ECO:0000256" key="6">
    <source>
        <dbReference type="ARBA" id="ARBA00022878"/>
    </source>
</evidence>
<dbReference type="EMBL" id="JPKZ01000509">
    <property type="protein sequence ID" value="KHN86922.1"/>
    <property type="molecule type" value="Genomic_DNA"/>
</dbReference>
<dbReference type="InterPro" id="IPR034333">
    <property type="entry name" value="GST_Zeta_N"/>
</dbReference>
<comment type="cofactor">
    <cofactor evidence="2">
        <name>glutathione</name>
        <dbReference type="ChEBI" id="CHEBI:57925"/>
    </cofactor>
</comment>
<dbReference type="GO" id="GO:0004364">
    <property type="term" value="F:glutathione transferase activity"/>
    <property type="evidence" value="ECO:0007669"/>
    <property type="project" value="TreeGrafter"/>
</dbReference>
<dbReference type="InterPro" id="IPR005955">
    <property type="entry name" value="GST_Zeta"/>
</dbReference>
<evidence type="ECO:0000256" key="4">
    <source>
        <dbReference type="ARBA" id="ARBA00010007"/>
    </source>
</evidence>
<keyword evidence="6" id="KW-0828">Tyrosine catabolism</keyword>
<gene>
    <name evidence="10" type="primary">Gstz1</name>
    <name evidence="10" type="ORF">Tcan_15107</name>
</gene>
<feature type="domain" description="GST C-terminal" evidence="9">
    <location>
        <begin position="101"/>
        <end position="226"/>
    </location>
</feature>
<keyword evidence="10" id="KW-0413">Isomerase</keyword>
<proteinExistence type="inferred from homology"/>
<dbReference type="InterPro" id="IPR036282">
    <property type="entry name" value="Glutathione-S-Trfase_C_sf"/>
</dbReference>
<dbReference type="GO" id="GO:0005737">
    <property type="term" value="C:cytoplasm"/>
    <property type="evidence" value="ECO:0007669"/>
    <property type="project" value="InterPro"/>
</dbReference>
<comment type="pathway">
    <text evidence="3">Amino-acid degradation; L-phenylalanine degradation; acetoacetate and fumarate from L-phenylalanine: step 5/6.</text>
</comment>
<evidence type="ECO:0000256" key="5">
    <source>
        <dbReference type="ARBA" id="ARBA00013199"/>
    </source>
</evidence>
<dbReference type="SUPFAM" id="SSF47616">
    <property type="entry name" value="GST C-terminal domain-like"/>
    <property type="match status" value="1"/>
</dbReference>
<dbReference type="InterPro" id="IPR004045">
    <property type="entry name" value="Glutathione_S-Trfase_N"/>
</dbReference>
<dbReference type="AlphaFoldDB" id="A0A0B2VZY8"/>
<dbReference type="PROSITE" id="PS50404">
    <property type="entry name" value="GST_NTER"/>
    <property type="match status" value="1"/>
</dbReference>
<dbReference type="InterPro" id="IPR004046">
    <property type="entry name" value="GST_C"/>
</dbReference>
<dbReference type="NCBIfam" id="TIGR01262">
    <property type="entry name" value="maiA"/>
    <property type="match status" value="1"/>
</dbReference>
<dbReference type="GO" id="GO:0006749">
    <property type="term" value="P:glutathione metabolic process"/>
    <property type="evidence" value="ECO:0007669"/>
    <property type="project" value="TreeGrafter"/>
</dbReference>
<evidence type="ECO:0000313" key="10">
    <source>
        <dbReference type="EMBL" id="KHN86922.1"/>
    </source>
</evidence>
<protein>
    <recommendedName>
        <fullName evidence="5">maleylacetoacetate isomerase</fullName>
        <ecNumber evidence="5">5.2.1.2</ecNumber>
    </recommendedName>
</protein>
<accession>A0A0B2VZY8</accession>
<keyword evidence="7" id="KW-0585">Phenylalanine catabolism</keyword>
<dbReference type="Pfam" id="PF13409">
    <property type="entry name" value="GST_N_2"/>
    <property type="match status" value="1"/>
</dbReference>
<dbReference type="SUPFAM" id="SSF52833">
    <property type="entry name" value="Thioredoxin-like"/>
    <property type="match status" value="1"/>
</dbReference>
<dbReference type="PROSITE" id="PS50405">
    <property type="entry name" value="GST_CTER"/>
    <property type="match status" value="1"/>
</dbReference>
<dbReference type="SFLD" id="SFLDS00019">
    <property type="entry name" value="Glutathione_Transferase_(cytos"/>
    <property type="match status" value="1"/>
</dbReference>
<dbReference type="PANTHER" id="PTHR42673">
    <property type="entry name" value="MALEYLACETOACETATE ISOMERASE"/>
    <property type="match status" value="1"/>
</dbReference>
<comment type="caution">
    <text evidence="10">The sequence shown here is derived from an EMBL/GenBank/DDBJ whole genome shotgun (WGS) entry which is preliminary data.</text>
</comment>
<dbReference type="FunFam" id="1.20.1050.10:FF:000010">
    <property type="entry name" value="Maleylacetoacetate isomerase isoform 1"/>
    <property type="match status" value="1"/>
</dbReference>
<evidence type="ECO:0000259" key="9">
    <source>
        <dbReference type="PROSITE" id="PS50405"/>
    </source>
</evidence>
<dbReference type="OMA" id="VYNAHRF"/>
<dbReference type="GO" id="GO:0016034">
    <property type="term" value="F:maleylacetoacetate isomerase activity"/>
    <property type="evidence" value="ECO:0007669"/>
    <property type="project" value="UniProtKB-EC"/>
</dbReference>
<dbReference type="PANTHER" id="PTHR42673:SF4">
    <property type="entry name" value="MALEYLACETOACETATE ISOMERASE"/>
    <property type="match status" value="1"/>
</dbReference>
<dbReference type="CDD" id="cd03042">
    <property type="entry name" value="GST_N_Zeta"/>
    <property type="match status" value="1"/>
</dbReference>
<evidence type="ECO:0000256" key="1">
    <source>
        <dbReference type="ARBA" id="ARBA00001622"/>
    </source>
</evidence>
<name>A0A0B2VZY8_TOXCA</name>